<reference evidence="2" key="1">
    <citation type="submission" date="2003-08" db="EMBL/GenBank/DDBJ databases">
        <authorList>
            <person name="Birren B."/>
            <person name="Nusbaum C."/>
            <person name="Abebe A."/>
            <person name="Abouelleil A."/>
            <person name="Adekoya E."/>
            <person name="Ait-zahra M."/>
            <person name="Allen N."/>
            <person name="Allen T."/>
            <person name="An P."/>
            <person name="Anderson M."/>
            <person name="Anderson S."/>
            <person name="Arachchi H."/>
            <person name="Armbruster J."/>
            <person name="Bachantsang P."/>
            <person name="Baldwin J."/>
            <person name="Barry A."/>
            <person name="Bayul T."/>
            <person name="Blitshsteyn B."/>
            <person name="Bloom T."/>
            <person name="Blye J."/>
            <person name="Boguslavskiy L."/>
            <person name="Borowsky M."/>
            <person name="Boukhgalter B."/>
            <person name="Brunache A."/>
            <person name="Butler J."/>
            <person name="Calixte N."/>
            <person name="Calvo S."/>
            <person name="Camarata J."/>
            <person name="Campo K."/>
            <person name="Chang J."/>
            <person name="Cheshatsang Y."/>
            <person name="Citroen M."/>
            <person name="Collymore A."/>
            <person name="Considine T."/>
            <person name="Cook A."/>
            <person name="Cooke P."/>
            <person name="Corum B."/>
            <person name="Cuomo C."/>
            <person name="David R."/>
            <person name="Dawoe T."/>
            <person name="Degray S."/>
            <person name="Dodge S."/>
            <person name="Dooley K."/>
            <person name="Dorje P."/>
            <person name="Dorjee K."/>
            <person name="Dorris L."/>
            <person name="Duffey N."/>
            <person name="Dupes A."/>
            <person name="Elkins T."/>
            <person name="Engels R."/>
            <person name="Erickson J."/>
            <person name="Farina A."/>
            <person name="Faro S."/>
            <person name="Ferreira P."/>
            <person name="Fischer H."/>
            <person name="Fitzgerald M."/>
            <person name="Foley K."/>
            <person name="Gage D."/>
            <person name="Galagan J."/>
            <person name="Gearin G."/>
            <person name="Gnerre S."/>
            <person name="Gnirke A."/>
            <person name="Goyette A."/>
            <person name="Graham J."/>
            <person name="Grandbois E."/>
            <person name="Gyaltsen K."/>
            <person name="Hafez N."/>
            <person name="Hagopian D."/>
            <person name="Hagos B."/>
            <person name="Hall J."/>
            <person name="Hatcher B."/>
            <person name="Heller A."/>
            <person name="Higgins H."/>
            <person name="Honan T."/>
            <person name="Horn A."/>
            <person name="Houde N."/>
            <person name="Hughes L."/>
            <person name="Hulme W."/>
            <person name="Husby E."/>
            <person name="Iliev I."/>
            <person name="Jaffe D."/>
            <person name="Jones C."/>
            <person name="Kamal M."/>
            <person name="Kamat A."/>
            <person name="Kamvysselis M."/>
            <person name="Karlsson E."/>
            <person name="Kells C."/>
            <person name="Kieu A."/>
            <person name="Kisner P."/>
            <person name="Kodira C."/>
            <person name="Kulbokas E."/>
            <person name="Labutti K."/>
            <person name="Lama D."/>
            <person name="Landers T."/>
            <person name="Leger J."/>
            <person name="Levine S."/>
            <person name="Lewis D."/>
            <person name="Lewis T."/>
            <person name="Lindblad-toh K."/>
            <person name="Liu X."/>
            <person name="Lokyitsang T."/>
            <person name="Lokyitsang Y."/>
            <person name="Lucien O."/>
            <person name="Lui A."/>
            <person name="Ma L.J."/>
            <person name="Mabbitt R."/>
            <person name="Macdonald J."/>
            <person name="Maclean C."/>
            <person name="Major J."/>
            <person name="Manning J."/>
            <person name="Marabella R."/>
            <person name="Maru K."/>
            <person name="Matthews C."/>
            <person name="Mauceli E."/>
            <person name="Mccarthy M."/>
            <person name="Mcdonough S."/>
            <person name="Mcghee T."/>
            <person name="Meldrim J."/>
            <person name="Meneus L."/>
            <person name="Mesirov J."/>
            <person name="Mihalev A."/>
            <person name="Mihova T."/>
            <person name="Mikkelsen T."/>
            <person name="Mlenga V."/>
            <person name="Moru K."/>
            <person name="Mozes J."/>
            <person name="Mulrain L."/>
            <person name="Munson G."/>
            <person name="Naylor J."/>
            <person name="Newes C."/>
            <person name="Nguyen C."/>
            <person name="Nguyen N."/>
            <person name="Nguyen T."/>
            <person name="Nicol R."/>
            <person name="Nielsen C."/>
            <person name="Nizzari M."/>
            <person name="Norbu C."/>
            <person name="Norbu N."/>
            <person name="O'donnell P."/>
            <person name="Okoawo O."/>
            <person name="O'leary S."/>
            <person name="Omotosho B."/>
            <person name="O'neill K."/>
            <person name="Osman S."/>
            <person name="Parker S."/>
            <person name="Perrin D."/>
            <person name="Phunkhang P."/>
            <person name="Piqani B."/>
            <person name="Purcell S."/>
            <person name="Rachupka T."/>
            <person name="Ramasamy U."/>
            <person name="Rameau R."/>
            <person name="Ray V."/>
            <person name="Raymond C."/>
            <person name="Retta R."/>
            <person name="Richardson S."/>
            <person name="Rise C."/>
            <person name="Rodriguez J."/>
            <person name="Rogers J."/>
            <person name="Rogov P."/>
            <person name="Rutman M."/>
            <person name="Schupbach R."/>
            <person name="Seaman C."/>
            <person name="Settipalli S."/>
            <person name="Sharpe T."/>
            <person name="Sheridan J."/>
            <person name="Sherpa N."/>
            <person name="Shi J."/>
            <person name="Smirnov S."/>
            <person name="Smith C."/>
            <person name="Sougnez C."/>
            <person name="Spencer B."/>
            <person name="Stalker J."/>
            <person name="Stange-thomann N."/>
            <person name="Stavropoulos S."/>
            <person name="Stetson K."/>
            <person name="Stone C."/>
            <person name="Stone S."/>
            <person name="Stubbs M."/>
            <person name="Talamas J."/>
            <person name="Tchuinga P."/>
            <person name="Tenzing P."/>
            <person name="Tesfaye S."/>
            <person name="Theodore J."/>
            <person name="Thoulutsang Y."/>
            <person name="Topham K."/>
            <person name="Towey S."/>
            <person name="Tsamla T."/>
            <person name="Tsomo N."/>
            <person name="Vallee D."/>
            <person name="Vassiliev H."/>
            <person name="Venkataraman V."/>
            <person name="Vinson J."/>
            <person name="Vo A."/>
            <person name="Wade C."/>
            <person name="Wang S."/>
            <person name="Wangchuk T."/>
            <person name="Wangdi T."/>
            <person name="Whittaker C."/>
            <person name="Wilkinson J."/>
            <person name="Wu Y."/>
            <person name="Wyman D."/>
            <person name="Yadav S."/>
            <person name="Yang S."/>
            <person name="Yang X."/>
            <person name="Yeager S."/>
            <person name="Yee E."/>
            <person name="Young G."/>
            <person name="Zainoun J."/>
            <person name="Zembeck L."/>
            <person name="Zimmer A."/>
            <person name="Zody M."/>
            <person name="Lander E."/>
        </authorList>
    </citation>
    <scope>NUCLEOTIDE SEQUENCE [LARGE SCALE GENOMIC DNA]</scope>
</reference>
<accession>H2YQS8</accession>
<proteinExistence type="predicted"/>
<evidence type="ECO:0000313" key="2">
    <source>
        <dbReference type="Proteomes" id="UP000007875"/>
    </source>
</evidence>
<name>H2YQS8_CIOSA</name>
<dbReference type="Proteomes" id="UP000007875">
    <property type="component" value="Unassembled WGS sequence"/>
</dbReference>
<organism evidence="1 2">
    <name type="scientific">Ciona savignyi</name>
    <name type="common">Pacific transparent sea squirt</name>
    <dbReference type="NCBI Taxonomy" id="51511"/>
    <lineage>
        <taxon>Eukaryota</taxon>
        <taxon>Metazoa</taxon>
        <taxon>Chordata</taxon>
        <taxon>Tunicata</taxon>
        <taxon>Ascidiacea</taxon>
        <taxon>Phlebobranchia</taxon>
        <taxon>Cionidae</taxon>
        <taxon>Ciona</taxon>
    </lineage>
</organism>
<dbReference type="HOGENOM" id="CLU_1885039_0_0_1"/>
<keyword evidence="2" id="KW-1185">Reference proteome</keyword>
<dbReference type="Ensembl" id="ENSCSAVT00000007786.1">
    <property type="protein sequence ID" value="ENSCSAVP00000007686.1"/>
    <property type="gene ID" value="ENSCSAVG00000004600.1"/>
</dbReference>
<evidence type="ECO:0000313" key="1">
    <source>
        <dbReference type="Ensembl" id="ENSCSAVP00000007686.1"/>
    </source>
</evidence>
<reference evidence="1" key="2">
    <citation type="submission" date="2025-08" db="UniProtKB">
        <authorList>
            <consortium name="Ensembl"/>
        </authorList>
    </citation>
    <scope>IDENTIFICATION</scope>
</reference>
<dbReference type="GeneTree" id="ENSGT00530000066303"/>
<sequence length="135" mass="14509">MNEVQDVVMVSQAIQTTANAAISLEDRELANNQVELESAKNLYVKSLRQLERTMKSEVLQINVLVPLVIVQDKVQELLSGIPALIGGIAGFVDGIIHLNAADAFNAAAQVLDVLFGGPECDAPTIKEAALTLQER</sequence>
<dbReference type="InParanoid" id="H2YQS8"/>
<protein>
    <submittedName>
        <fullName evidence="1">Uncharacterized protein</fullName>
    </submittedName>
</protein>
<dbReference type="AlphaFoldDB" id="H2YQS8"/>
<reference evidence="1" key="3">
    <citation type="submission" date="2025-09" db="UniProtKB">
        <authorList>
            <consortium name="Ensembl"/>
        </authorList>
    </citation>
    <scope>IDENTIFICATION</scope>
</reference>